<feature type="domain" description="Phosphomevalonate dehydratase large subunit-like" evidence="3">
    <location>
        <begin position="8"/>
        <end position="412"/>
    </location>
</feature>
<keyword evidence="1" id="KW-0408">Iron</keyword>
<dbReference type="AlphaFoldDB" id="A0A1C4WQE0"/>
<accession>A0A1C4WQE0</accession>
<dbReference type="PANTHER" id="PTHR36577:SF3">
    <property type="entry name" value="DUF521 DOMAIN PROTEIN (AFU_ORTHOLOGUE AFUA_6G00490)"/>
    <property type="match status" value="1"/>
</dbReference>
<gene>
    <name evidence="4" type="ORF">GA0074695_2671</name>
</gene>
<dbReference type="RefSeq" id="WP_089006525.1">
    <property type="nucleotide sequence ID" value="NZ_LT607411.1"/>
</dbReference>
<sequence length="428" mass="44457">MPGDDGLVLTAEEQSMLAGEQGPATAMCMRLIVGVARANGAERLVPIESAHADGCLYHGVAGLEFTERLVALGARVRVRTTLNVGSLDLLHPGLVRADAEVAENGRRLMDAHVALGCEPTWSCAPYQSGHRPAEGSHVAWAESNAIAFVNSVLGARTDRYGDFIDIAAGVAGRVPYSGLHLKRNRAAALVLDFSAVPAELLDDDVAWPAIGALLGELAGTRVAALTGLPGDLNDGGVTEDRLKALGATAASAGGVALFHVVGVTPEAPTLDAVLAPEATTVPVTAPDLRRARERLSTAATQSLDAVSLGTPHFSLSEFAALALELRGGAPFSSSVDVFVSTSRAVLAEAEARGYADAVRDAGGRILTDTCTYVTPVLRDGIRTVMTNSGKWAWYAPANLGIDTVLGSLAECVASARAGRVVRDERLWG</sequence>
<protein>
    <submittedName>
        <fullName evidence="4">Predicted aconitase subunit 1</fullName>
    </submittedName>
</protein>
<evidence type="ECO:0000313" key="5">
    <source>
        <dbReference type="Proteomes" id="UP000198242"/>
    </source>
</evidence>
<dbReference type="PANTHER" id="PTHR36577">
    <property type="entry name" value="DUF521 DOMAIN PROTEIN (AFU_ORTHOLOGUE AFUA_6G00490)"/>
    <property type="match status" value="1"/>
</dbReference>
<proteinExistence type="predicted"/>
<dbReference type="EMBL" id="LT607411">
    <property type="protein sequence ID" value="SCE98506.1"/>
    <property type="molecule type" value="Genomic_DNA"/>
</dbReference>
<dbReference type="InterPro" id="IPR036008">
    <property type="entry name" value="Aconitase_4Fe-4S_dom"/>
</dbReference>
<name>A0A1C4WQE0_MICVI</name>
<dbReference type="InterPro" id="IPR007506">
    <property type="entry name" value="PMDh-L-like_dom"/>
</dbReference>
<keyword evidence="5" id="KW-1185">Reference proteome</keyword>
<dbReference type="Proteomes" id="UP000198242">
    <property type="component" value="Chromosome I"/>
</dbReference>
<dbReference type="SUPFAM" id="SSF53732">
    <property type="entry name" value="Aconitase iron-sulfur domain"/>
    <property type="match status" value="1"/>
</dbReference>
<evidence type="ECO:0000256" key="2">
    <source>
        <dbReference type="ARBA" id="ARBA00023239"/>
    </source>
</evidence>
<reference evidence="5" key="1">
    <citation type="submission" date="2016-06" db="EMBL/GenBank/DDBJ databases">
        <authorList>
            <person name="Varghese N."/>
            <person name="Submissions Spin"/>
        </authorList>
    </citation>
    <scope>NUCLEOTIDE SEQUENCE [LARGE SCALE GENOMIC DNA]</scope>
    <source>
        <strain evidence="5">DSM 43909</strain>
    </source>
</reference>
<evidence type="ECO:0000313" key="4">
    <source>
        <dbReference type="EMBL" id="SCE98506.1"/>
    </source>
</evidence>
<dbReference type="BRENDA" id="4.2.1.171">
    <property type="organism ID" value="7474"/>
</dbReference>
<organism evidence="4 5">
    <name type="scientific">Micromonospora viridifaciens</name>
    <dbReference type="NCBI Taxonomy" id="1881"/>
    <lineage>
        <taxon>Bacteria</taxon>
        <taxon>Bacillati</taxon>
        <taxon>Actinomycetota</taxon>
        <taxon>Actinomycetes</taxon>
        <taxon>Micromonosporales</taxon>
        <taxon>Micromonosporaceae</taxon>
        <taxon>Micromonospora</taxon>
    </lineage>
</organism>
<dbReference type="GO" id="GO:0016829">
    <property type="term" value="F:lyase activity"/>
    <property type="evidence" value="ECO:0007669"/>
    <property type="project" value="UniProtKB-KW"/>
</dbReference>
<evidence type="ECO:0000256" key="1">
    <source>
        <dbReference type="ARBA" id="ARBA00023004"/>
    </source>
</evidence>
<dbReference type="Pfam" id="PF04412">
    <property type="entry name" value="AcnX"/>
    <property type="match status" value="1"/>
</dbReference>
<dbReference type="CDD" id="cd01355">
    <property type="entry name" value="AcnX"/>
    <property type="match status" value="1"/>
</dbReference>
<keyword evidence="2" id="KW-0456">Lyase</keyword>
<dbReference type="OrthoDB" id="1550274at2"/>
<evidence type="ECO:0000259" key="3">
    <source>
        <dbReference type="Pfam" id="PF04412"/>
    </source>
</evidence>